<keyword evidence="5" id="KW-1185">Reference proteome</keyword>
<keyword evidence="2" id="KW-1133">Transmembrane helix</keyword>
<gene>
    <name evidence="4" type="ORF">GSPATT00028579001</name>
</gene>
<name>A0BG77_PARTE</name>
<evidence type="ECO:0000313" key="4">
    <source>
        <dbReference type="EMBL" id="CAK57544.1"/>
    </source>
</evidence>
<sequence length="518" mass="61953">MYQYNEDVIKKTLQMIISDINQQFKQFDLYLPQSLAYVKRIIPQQQNVNLDKPYVFVLGMTRVGKSTLLNILNNPENIIINQDKKFDVKQKNNKILLSHSNSSSTFQMEYLEIGNFIFVDSPGLHDTDDTNRCINHINIFNSITRVSQQILLLMIDGEQLQTTKNDLIDSITLINNMLGDQQDDKYLENFIIPVFTKIRNASTMEQIIKKWQTETMKDITDQKQLNILKIIKNAIDQENYIKIYSAERYEIHEEMQQLESEIQRMQTQYFKKKKDDKERQVLEEQIQLKQEELDKLNQEGLFQKKIQNIKEDVLGKCKNLLERKEKILKEKQDIVLNFELKLTPELKYHIEKLLTYRQKFYQHLLNNITNEFITKMLFDNSISLNDKESEIFQTLKIKMNRLSDIPKELINQNIQDQINELNQFNNIILKYDHWDQDPQKVDFQYFQIQLRVLKSLFIGIDYTSIFQYTILPFILITTINYLFNNSIFVTQKEKEKQEKMKMLNIQQKYISILEKTRK</sequence>
<organism evidence="4 5">
    <name type="scientific">Paramecium tetraurelia</name>
    <dbReference type="NCBI Taxonomy" id="5888"/>
    <lineage>
        <taxon>Eukaryota</taxon>
        <taxon>Sar</taxon>
        <taxon>Alveolata</taxon>
        <taxon>Ciliophora</taxon>
        <taxon>Intramacronucleata</taxon>
        <taxon>Oligohymenophorea</taxon>
        <taxon>Peniculida</taxon>
        <taxon>Parameciidae</taxon>
        <taxon>Paramecium</taxon>
    </lineage>
</organism>
<dbReference type="InterPro" id="IPR027417">
    <property type="entry name" value="P-loop_NTPase"/>
</dbReference>
<evidence type="ECO:0000259" key="3">
    <source>
        <dbReference type="Pfam" id="PF01926"/>
    </source>
</evidence>
<dbReference type="SUPFAM" id="SSF52540">
    <property type="entry name" value="P-loop containing nucleoside triphosphate hydrolases"/>
    <property type="match status" value="1"/>
</dbReference>
<dbReference type="EMBL" id="CT867992">
    <property type="protein sequence ID" value="CAK57544.1"/>
    <property type="molecule type" value="Genomic_DNA"/>
</dbReference>
<evidence type="ECO:0000256" key="2">
    <source>
        <dbReference type="SAM" id="Phobius"/>
    </source>
</evidence>
<accession>A0BG77</accession>
<dbReference type="InterPro" id="IPR006073">
    <property type="entry name" value="GTP-bd"/>
</dbReference>
<dbReference type="HOGENOM" id="CLU_026064_0_0_1"/>
<feature type="coiled-coil region" evidence="1">
    <location>
        <begin position="241"/>
        <end position="299"/>
    </location>
</feature>
<protein>
    <recommendedName>
        <fullName evidence="3">G domain-containing protein</fullName>
    </recommendedName>
</protein>
<dbReference type="GO" id="GO:0005525">
    <property type="term" value="F:GTP binding"/>
    <property type="evidence" value="ECO:0007669"/>
    <property type="project" value="InterPro"/>
</dbReference>
<keyword evidence="2" id="KW-0472">Membrane</keyword>
<dbReference type="KEGG" id="ptm:GSPATT00028579001"/>
<dbReference type="InParanoid" id="A0BG77"/>
<dbReference type="OrthoDB" id="318555at2759"/>
<keyword evidence="1" id="KW-0175">Coiled coil</keyword>
<keyword evidence="2" id="KW-0812">Transmembrane</keyword>
<dbReference type="GeneID" id="5010726"/>
<evidence type="ECO:0000313" key="5">
    <source>
        <dbReference type="Proteomes" id="UP000000600"/>
    </source>
</evidence>
<dbReference type="Proteomes" id="UP000000600">
    <property type="component" value="Unassembled WGS sequence"/>
</dbReference>
<dbReference type="Pfam" id="PF01926">
    <property type="entry name" value="MMR_HSR1"/>
    <property type="match status" value="1"/>
</dbReference>
<reference evidence="4 5" key="1">
    <citation type="journal article" date="2006" name="Nature">
        <title>Global trends of whole-genome duplications revealed by the ciliate Paramecium tetraurelia.</title>
        <authorList>
            <consortium name="Genoscope"/>
            <person name="Aury J.-M."/>
            <person name="Jaillon O."/>
            <person name="Duret L."/>
            <person name="Noel B."/>
            <person name="Jubin C."/>
            <person name="Porcel B.M."/>
            <person name="Segurens B."/>
            <person name="Daubin V."/>
            <person name="Anthouard V."/>
            <person name="Aiach N."/>
            <person name="Arnaiz O."/>
            <person name="Billaut A."/>
            <person name="Beisson J."/>
            <person name="Blanc I."/>
            <person name="Bouhouche K."/>
            <person name="Camara F."/>
            <person name="Duharcourt S."/>
            <person name="Guigo R."/>
            <person name="Gogendeau D."/>
            <person name="Katinka M."/>
            <person name="Keller A.-M."/>
            <person name="Kissmehl R."/>
            <person name="Klotz C."/>
            <person name="Koll F."/>
            <person name="Le Moue A."/>
            <person name="Lepere C."/>
            <person name="Malinsky S."/>
            <person name="Nowacki M."/>
            <person name="Nowak J.K."/>
            <person name="Plattner H."/>
            <person name="Poulain J."/>
            <person name="Ruiz F."/>
            <person name="Serrano V."/>
            <person name="Zagulski M."/>
            <person name="Dessen P."/>
            <person name="Betermier M."/>
            <person name="Weissenbach J."/>
            <person name="Scarpelli C."/>
            <person name="Schachter V."/>
            <person name="Sperling L."/>
            <person name="Meyer E."/>
            <person name="Cohen J."/>
            <person name="Wincker P."/>
        </authorList>
    </citation>
    <scope>NUCLEOTIDE SEQUENCE [LARGE SCALE GENOMIC DNA]</scope>
    <source>
        <strain evidence="4 5">Stock d4-2</strain>
    </source>
</reference>
<feature type="transmembrane region" description="Helical" evidence="2">
    <location>
        <begin position="465"/>
        <end position="483"/>
    </location>
</feature>
<evidence type="ECO:0000256" key="1">
    <source>
        <dbReference type="SAM" id="Coils"/>
    </source>
</evidence>
<dbReference type="AlphaFoldDB" id="A0BG77"/>
<proteinExistence type="predicted"/>
<dbReference type="Gene3D" id="3.40.50.300">
    <property type="entry name" value="P-loop containing nucleotide triphosphate hydrolases"/>
    <property type="match status" value="1"/>
</dbReference>
<feature type="domain" description="G" evidence="3">
    <location>
        <begin position="55"/>
        <end position="170"/>
    </location>
</feature>
<dbReference type="RefSeq" id="XP_001424942.1">
    <property type="nucleotide sequence ID" value="XM_001424905.1"/>
</dbReference>